<dbReference type="SUPFAM" id="SSF54631">
    <property type="entry name" value="CBS-domain pair"/>
    <property type="match status" value="1"/>
</dbReference>
<dbReference type="InterPro" id="IPR046342">
    <property type="entry name" value="CBS_dom_sf"/>
</dbReference>
<dbReference type="PANTHER" id="PTHR43080">
    <property type="entry name" value="CBS DOMAIN-CONTAINING PROTEIN CBSX3, MITOCHONDRIAL"/>
    <property type="match status" value="1"/>
</dbReference>
<dbReference type="Proteomes" id="UP000636579">
    <property type="component" value="Unassembled WGS sequence"/>
</dbReference>
<evidence type="ECO:0000259" key="3">
    <source>
        <dbReference type="PROSITE" id="PS51371"/>
    </source>
</evidence>
<dbReference type="PANTHER" id="PTHR43080:SF2">
    <property type="entry name" value="CBS DOMAIN-CONTAINING PROTEIN"/>
    <property type="match status" value="1"/>
</dbReference>
<protein>
    <submittedName>
        <fullName evidence="4">CBS domain-containing protein</fullName>
    </submittedName>
</protein>
<dbReference type="RefSeq" id="WP_192591171.1">
    <property type="nucleotide sequence ID" value="NZ_JADBEE010000001.1"/>
</dbReference>
<dbReference type="PROSITE" id="PS51371">
    <property type="entry name" value="CBS"/>
    <property type="match status" value="2"/>
</dbReference>
<dbReference type="InterPro" id="IPR051257">
    <property type="entry name" value="Diverse_CBS-Domain"/>
</dbReference>
<proteinExistence type="predicted"/>
<feature type="domain" description="CBS" evidence="3">
    <location>
        <begin position="1"/>
        <end position="59"/>
    </location>
</feature>
<comment type="caution">
    <text evidence="4">The sequence shown here is derived from an EMBL/GenBank/DDBJ whole genome shotgun (WGS) entry which is preliminary data.</text>
</comment>
<evidence type="ECO:0000313" key="4">
    <source>
        <dbReference type="EMBL" id="MBE1514420.1"/>
    </source>
</evidence>
<dbReference type="EMBL" id="JADBEE010000001">
    <property type="protein sequence ID" value="MBE1514420.1"/>
    <property type="molecule type" value="Genomic_DNA"/>
</dbReference>
<accession>A0ABR9J689</accession>
<dbReference type="SMART" id="SM00116">
    <property type="entry name" value="CBS"/>
    <property type="match status" value="2"/>
</dbReference>
<gene>
    <name evidence="4" type="ORF">H4W26_001175</name>
</gene>
<organism evidence="4 5">
    <name type="scientific">Nesterenkonia halotolerans</name>
    <dbReference type="NCBI Taxonomy" id="225325"/>
    <lineage>
        <taxon>Bacteria</taxon>
        <taxon>Bacillati</taxon>
        <taxon>Actinomycetota</taxon>
        <taxon>Actinomycetes</taxon>
        <taxon>Micrococcales</taxon>
        <taxon>Micrococcaceae</taxon>
        <taxon>Nesterenkonia</taxon>
    </lineage>
</organism>
<reference evidence="4 5" key="1">
    <citation type="submission" date="2020-10" db="EMBL/GenBank/DDBJ databases">
        <title>Sequencing the genomes of 1000 actinobacteria strains.</title>
        <authorList>
            <person name="Klenk H.-P."/>
        </authorList>
    </citation>
    <scope>NUCLEOTIDE SEQUENCE [LARGE SCALE GENOMIC DNA]</scope>
    <source>
        <strain evidence="4 5">DSM 15474</strain>
    </source>
</reference>
<evidence type="ECO:0000256" key="2">
    <source>
        <dbReference type="PROSITE-ProRule" id="PRU00703"/>
    </source>
</evidence>
<feature type="domain" description="CBS" evidence="3">
    <location>
        <begin position="66"/>
        <end position="123"/>
    </location>
</feature>
<evidence type="ECO:0000313" key="5">
    <source>
        <dbReference type="Proteomes" id="UP000636579"/>
    </source>
</evidence>
<sequence>MTPGASALTETTTVAEAAMRMKISGVGSLPLCDETGRLLGMVTAREVLRIVRALDSHAQNFKARDLIRDGVATVQLEDSIESALATMALQEHTRLPVLSGKVLVGVLSRDDIGRAGPAIQVEELLGIIAQT</sequence>
<keyword evidence="5" id="KW-1185">Reference proteome</keyword>
<dbReference type="Pfam" id="PF00571">
    <property type="entry name" value="CBS"/>
    <property type="match status" value="2"/>
</dbReference>
<keyword evidence="1 2" id="KW-0129">CBS domain</keyword>
<name>A0ABR9J689_9MICC</name>
<evidence type="ECO:0000256" key="1">
    <source>
        <dbReference type="ARBA" id="ARBA00023122"/>
    </source>
</evidence>
<dbReference type="Gene3D" id="3.10.580.10">
    <property type="entry name" value="CBS-domain"/>
    <property type="match status" value="1"/>
</dbReference>
<dbReference type="InterPro" id="IPR000644">
    <property type="entry name" value="CBS_dom"/>
</dbReference>